<dbReference type="InterPro" id="IPR008266">
    <property type="entry name" value="Tyr_kinase_AS"/>
</dbReference>
<accession>A0A397VVM8</accession>
<dbReference type="InterPro" id="IPR011009">
    <property type="entry name" value="Kinase-like_dom_sf"/>
</dbReference>
<dbReference type="InterPro" id="IPR000719">
    <property type="entry name" value="Prot_kinase_dom"/>
</dbReference>
<dbReference type="PANTHER" id="PTHR24114:SF2">
    <property type="entry name" value="F-BOX DOMAIN-CONTAINING PROTEIN-RELATED"/>
    <property type="match status" value="1"/>
</dbReference>
<dbReference type="GO" id="GO:0005524">
    <property type="term" value="F:ATP binding"/>
    <property type="evidence" value="ECO:0007669"/>
    <property type="project" value="InterPro"/>
</dbReference>
<dbReference type="Gene3D" id="1.10.510.10">
    <property type="entry name" value="Transferase(Phosphotransferase) domain 1"/>
    <property type="match status" value="1"/>
</dbReference>
<gene>
    <name evidence="4" type="ORF">C2G38_2241032</name>
</gene>
<proteinExistence type="predicted"/>
<dbReference type="PANTHER" id="PTHR24114">
    <property type="entry name" value="LEUCINE RICH REPEAT FAMILY PROTEIN"/>
    <property type="match status" value="1"/>
</dbReference>
<dbReference type="InterPro" id="IPR001245">
    <property type="entry name" value="Ser-Thr/Tyr_kinase_cat_dom"/>
</dbReference>
<dbReference type="InterPro" id="IPR020635">
    <property type="entry name" value="Tyr_kinase_cat_dom"/>
</dbReference>
<protein>
    <recommendedName>
        <fullName evidence="3">Protein kinase domain-containing protein</fullName>
    </recommendedName>
</protein>
<dbReference type="SUPFAM" id="SSF52047">
    <property type="entry name" value="RNI-like"/>
    <property type="match status" value="2"/>
</dbReference>
<keyword evidence="5" id="KW-1185">Reference proteome</keyword>
<dbReference type="PROSITE" id="PS00109">
    <property type="entry name" value="PROTEIN_KINASE_TYR"/>
    <property type="match status" value="1"/>
</dbReference>
<dbReference type="OrthoDB" id="2438322at2759"/>
<evidence type="ECO:0000256" key="1">
    <source>
        <dbReference type="ARBA" id="ARBA00022614"/>
    </source>
</evidence>
<organism evidence="4 5">
    <name type="scientific">Gigaspora rosea</name>
    <dbReference type="NCBI Taxonomy" id="44941"/>
    <lineage>
        <taxon>Eukaryota</taxon>
        <taxon>Fungi</taxon>
        <taxon>Fungi incertae sedis</taxon>
        <taxon>Mucoromycota</taxon>
        <taxon>Glomeromycotina</taxon>
        <taxon>Glomeromycetes</taxon>
        <taxon>Diversisporales</taxon>
        <taxon>Gigasporaceae</taxon>
        <taxon>Gigaspora</taxon>
    </lineage>
</organism>
<dbReference type="PROSITE" id="PS50011">
    <property type="entry name" value="PROTEIN_KINASE_DOM"/>
    <property type="match status" value="1"/>
</dbReference>
<evidence type="ECO:0000313" key="4">
    <source>
        <dbReference type="EMBL" id="RIB25998.1"/>
    </source>
</evidence>
<dbReference type="EMBL" id="QKWP01000153">
    <property type="protein sequence ID" value="RIB25998.1"/>
    <property type="molecule type" value="Genomic_DNA"/>
</dbReference>
<dbReference type="InterPro" id="IPR001611">
    <property type="entry name" value="Leu-rich_rpt"/>
</dbReference>
<reference evidence="4 5" key="1">
    <citation type="submission" date="2018-06" db="EMBL/GenBank/DDBJ databases">
        <title>Comparative genomics reveals the genomic features of Rhizophagus irregularis, R. cerebriforme, R. diaphanum and Gigaspora rosea, and their symbiotic lifestyle signature.</title>
        <authorList>
            <person name="Morin E."/>
            <person name="San Clemente H."/>
            <person name="Chen E.C.H."/>
            <person name="De La Providencia I."/>
            <person name="Hainaut M."/>
            <person name="Kuo A."/>
            <person name="Kohler A."/>
            <person name="Murat C."/>
            <person name="Tang N."/>
            <person name="Roy S."/>
            <person name="Loubradou J."/>
            <person name="Henrissat B."/>
            <person name="Grigoriev I.V."/>
            <person name="Corradi N."/>
            <person name="Roux C."/>
            <person name="Martin F.M."/>
        </authorList>
    </citation>
    <scope>NUCLEOTIDE SEQUENCE [LARGE SCALE GENOMIC DNA]</scope>
    <source>
        <strain evidence="4 5">DAOM 194757</strain>
    </source>
</reference>
<feature type="domain" description="Protein kinase" evidence="3">
    <location>
        <begin position="147"/>
        <end position="435"/>
    </location>
</feature>
<dbReference type="GO" id="GO:0004713">
    <property type="term" value="F:protein tyrosine kinase activity"/>
    <property type="evidence" value="ECO:0007669"/>
    <property type="project" value="InterPro"/>
</dbReference>
<evidence type="ECO:0000313" key="5">
    <source>
        <dbReference type="Proteomes" id="UP000266673"/>
    </source>
</evidence>
<evidence type="ECO:0000256" key="2">
    <source>
        <dbReference type="ARBA" id="ARBA00022737"/>
    </source>
</evidence>
<keyword evidence="1" id="KW-0433">Leucine-rich repeat</keyword>
<dbReference type="Gene3D" id="3.80.10.10">
    <property type="entry name" value="Ribonuclease Inhibitor"/>
    <property type="match status" value="7"/>
</dbReference>
<dbReference type="Pfam" id="PF13516">
    <property type="entry name" value="LRR_6"/>
    <property type="match status" value="7"/>
</dbReference>
<evidence type="ECO:0000259" key="3">
    <source>
        <dbReference type="PROSITE" id="PS50011"/>
    </source>
</evidence>
<dbReference type="SMART" id="SM00368">
    <property type="entry name" value="LRR_RI"/>
    <property type="match status" value="14"/>
</dbReference>
<dbReference type="SMART" id="SM00219">
    <property type="entry name" value="TyrKc"/>
    <property type="match status" value="1"/>
</dbReference>
<dbReference type="SUPFAM" id="SSF56112">
    <property type="entry name" value="Protein kinase-like (PK-like)"/>
    <property type="match status" value="1"/>
</dbReference>
<dbReference type="InterPro" id="IPR032675">
    <property type="entry name" value="LRR_dom_sf"/>
</dbReference>
<dbReference type="Proteomes" id="UP000266673">
    <property type="component" value="Unassembled WGS sequence"/>
</dbReference>
<comment type="caution">
    <text evidence="4">The sequence shown here is derived from an EMBL/GenBank/DDBJ whole genome shotgun (WGS) entry which is preliminary data.</text>
</comment>
<dbReference type="Pfam" id="PF07714">
    <property type="entry name" value="PK_Tyr_Ser-Thr"/>
    <property type="match status" value="1"/>
</dbReference>
<dbReference type="InterPro" id="IPR052394">
    <property type="entry name" value="LRR-containing"/>
</dbReference>
<keyword evidence="2" id="KW-0677">Repeat</keyword>
<name>A0A397VVM8_9GLOM</name>
<sequence>MDQEELSERLEGISTCIEASSKLINEIKQICEQLQSKKFLKSILLSAENIEILHQMKHEISTHFSKYQSIFYKYKILLEKVKDSTSEFVKIKNGPLLDRIIYAQNIKKKILNSFEEYKNYEKELSTITFFIINVKKQKDYKILKTMDQILKDIPADNISKIINEVRGLIQIQLNSSPYEPDKIRFPNIEPNLLSNPHNSDKHVQIGKVKKIYKNSIEVACESYIISEQNINILAQMFESPDILKFYGISEINGCEVNVFEWTSLGSLKEVYENHLIPWELKVKIALDICRGLSFLIFINVPHRDIRCENIMMTHHMEPKIANFYFLKNALVSNTDNKGHILNWTAPEMMQENAYYTWECEIFSFVMLLWELAYQKIPYEGKSDDEIISQVTKGVREDLNLEYSDIPDEYVKIIQQGWKHKAEERIKIDKISLGLLELENKSRQERSSQLPKPLDIFNLMRNINLNHGLIVNPKKIQPSDHSACIFKAQPKIIELHSRKFQAKFVLSSEYKDSFLLENHIDSSAINAEYLEWMNDANPLKNNSVVKDIYLEIQIPQVELIFRKELIKPSDKLVTGIKNALKHQNPYRELMKIFKTYGYFLPERVILGYKLYVMSNLIANENSSEPSIRNDEWTIDDFSTTKYEKFFNEWEDHMKSYNFDTSYLISLDGSIVTRDDIKKWANTCLKGDYSSLNIIRWKSLYPLYEILEESLCQEIKLVLGNDDQTINSVKEKVLMADAIPVKNSITYYRVNFSNHLESNNYQLYGKLMTQDGIPIDDIVVKFKSMNIYGFSAIIENFDTNFEMNTENLQITWIMIGVPSEIGIYCPDARKISILCLNNDTFVPQTGSNTCNIQLKVPKNFQQSDSIFITSFAYPQLNYEPCFKAEIKKYDDEGIDVTIHIKESKIIDNEDEFLGVETNFNSKSETSSIGDFSDVTSDETSNDSVELKYLFQWCILFLNDRTESDKIGTNLIVSTNHLNALGQKVRRSDNRKFSQPSLEAITGIELDLSYNKLDADTRKTLLDALKTNKVTNLDLSYNDINIEIGKALVKTLESNNSLTQLNLKSIKIESETVISLVNILKSNIPLNDLDLSHIKLNNKAVMALTSILDYNETLSKLNLSNNEINLNFGKALVNVLKRNKFLVNLDLSYNNLNTKVIVDLANALESNSSKLTHLNLCSVNLEFHAEMALAKALETNKTLISLNLSLNKIGSFVNRSLREHLDSQKSFSNLTYEENIINCVTGMHFKIALEKNKTLNDLDISSNNIGSETGKTLIDALRFNKTLCKLNLSKNNIGPEAGEKLAGILKTNKTLTLTTINLGSSRIGSKTVINFAQGLKLNKIRLHELDLSYNDIDPEAIMALIEALETNTTLERLNLSHNYITLQNGKKLAESLSKNKTLKRLKLIKCNISFEVVKALKKTLKYNKTLTYLDLSYNNMSFDAEIVLAEILETNNTLTKLNLNYNEFNLKAGEALARALILNNTLTHLSLKSTITEPETGMALVKTLEINTTLIKLDLSNNNLDSEVGKLLVKSLEINNSLKKVDLSSNFTKFDPERSLAVTHDDRPVLSKPYTSIIDPD</sequence>